<evidence type="ECO:0000256" key="1">
    <source>
        <dbReference type="SAM" id="SignalP"/>
    </source>
</evidence>
<evidence type="ECO:0000313" key="3">
    <source>
        <dbReference type="EMBL" id="WAR04975.1"/>
    </source>
</evidence>
<name>A0ABY7E7M9_MYAAR</name>
<reference evidence="3" key="1">
    <citation type="submission" date="2022-11" db="EMBL/GenBank/DDBJ databases">
        <title>Centuries of genome instability and evolution in soft-shell clam transmissible cancer (bioRxiv).</title>
        <authorList>
            <person name="Hart S.F.M."/>
            <person name="Yonemitsu M.A."/>
            <person name="Giersch R.M."/>
            <person name="Beal B.F."/>
            <person name="Arriagada G."/>
            <person name="Davis B.W."/>
            <person name="Ostrander E.A."/>
            <person name="Goff S.P."/>
            <person name="Metzger M.J."/>
        </authorList>
    </citation>
    <scope>NUCLEOTIDE SEQUENCE</scope>
    <source>
        <strain evidence="3">MELC-2E11</strain>
        <tissue evidence="3">Siphon/mantle</tissue>
    </source>
</reference>
<evidence type="ECO:0000259" key="2">
    <source>
        <dbReference type="Pfam" id="PF24784"/>
    </source>
</evidence>
<keyword evidence="1" id="KW-0732">Signal</keyword>
<evidence type="ECO:0000313" key="4">
    <source>
        <dbReference type="Proteomes" id="UP001164746"/>
    </source>
</evidence>
<dbReference type="EMBL" id="CP111016">
    <property type="protein sequence ID" value="WAR04975.1"/>
    <property type="molecule type" value="Genomic_DNA"/>
</dbReference>
<feature type="chain" id="PRO_5046801232" evidence="1">
    <location>
        <begin position="17"/>
        <end position="213"/>
    </location>
</feature>
<dbReference type="PANTHER" id="PTHR34737">
    <property type="entry name" value="EF-HAND DOMAIN-CONTAINING PROTEIN"/>
    <property type="match status" value="1"/>
</dbReference>
<feature type="domain" description="Temptin Cys/Cys disulfide" evidence="2">
    <location>
        <begin position="118"/>
        <end position="213"/>
    </location>
</feature>
<feature type="domain" description="Temptin Cys/Cys disulfide" evidence="2">
    <location>
        <begin position="16"/>
        <end position="109"/>
    </location>
</feature>
<dbReference type="InterPro" id="IPR055313">
    <property type="entry name" value="Temptin-like"/>
</dbReference>
<dbReference type="InterPro" id="IPR057626">
    <property type="entry name" value="S-S_Temptin"/>
</dbReference>
<feature type="non-terminal residue" evidence="3">
    <location>
        <position position="1"/>
    </location>
</feature>
<sequence length="213" mass="22368">MLRLAIISVVLTGALAHDYYRDRIPNGYSVPNPCGGGTWAPVGHFDPSHHTIQKNQFGLDFANAGHQWTAALCKMDSDGDGMSNGQELGDPNCVWTAGAAPSGAATGHPVLSLLVAAVSAYPTYRDKIPNGYSVPDPCGGGIWEAVGHYDPTHHTILKNMFGQHFAAEGHMWTPKLCGMDSDGDGILNGVELGDPNCIWTVGAIPAGPATGHP</sequence>
<keyword evidence="4" id="KW-1185">Reference proteome</keyword>
<proteinExistence type="predicted"/>
<gene>
    <name evidence="3" type="ORF">MAR_020344</name>
</gene>
<feature type="signal peptide" evidence="1">
    <location>
        <begin position="1"/>
        <end position="16"/>
    </location>
</feature>
<dbReference type="PANTHER" id="PTHR34737:SF2">
    <property type="entry name" value="EF-HAND DOMAIN-CONTAINING PROTEIN"/>
    <property type="match status" value="1"/>
</dbReference>
<dbReference type="Proteomes" id="UP001164746">
    <property type="component" value="Chromosome 5"/>
</dbReference>
<dbReference type="Pfam" id="PF24784">
    <property type="entry name" value="Temptin_C"/>
    <property type="match status" value="2"/>
</dbReference>
<organism evidence="3 4">
    <name type="scientific">Mya arenaria</name>
    <name type="common">Soft-shell clam</name>
    <dbReference type="NCBI Taxonomy" id="6604"/>
    <lineage>
        <taxon>Eukaryota</taxon>
        <taxon>Metazoa</taxon>
        <taxon>Spiralia</taxon>
        <taxon>Lophotrochozoa</taxon>
        <taxon>Mollusca</taxon>
        <taxon>Bivalvia</taxon>
        <taxon>Autobranchia</taxon>
        <taxon>Heteroconchia</taxon>
        <taxon>Euheterodonta</taxon>
        <taxon>Imparidentia</taxon>
        <taxon>Neoheterodontei</taxon>
        <taxon>Myida</taxon>
        <taxon>Myoidea</taxon>
        <taxon>Myidae</taxon>
        <taxon>Mya</taxon>
    </lineage>
</organism>
<accession>A0ABY7E7M9</accession>
<protein>
    <submittedName>
        <fullName evidence="3">TEMPT-like protein</fullName>
    </submittedName>
</protein>